<comment type="caution">
    <text evidence="1">The sequence shown here is derived from an EMBL/GenBank/DDBJ whole genome shotgun (WGS) entry which is preliminary data.</text>
</comment>
<accession>A0AAU9V630</accession>
<organism evidence="1 2">
    <name type="scientific">Euphydryas editha</name>
    <name type="common">Edith's checkerspot</name>
    <dbReference type="NCBI Taxonomy" id="104508"/>
    <lineage>
        <taxon>Eukaryota</taxon>
        <taxon>Metazoa</taxon>
        <taxon>Ecdysozoa</taxon>
        <taxon>Arthropoda</taxon>
        <taxon>Hexapoda</taxon>
        <taxon>Insecta</taxon>
        <taxon>Pterygota</taxon>
        <taxon>Neoptera</taxon>
        <taxon>Endopterygota</taxon>
        <taxon>Lepidoptera</taxon>
        <taxon>Glossata</taxon>
        <taxon>Ditrysia</taxon>
        <taxon>Papilionoidea</taxon>
        <taxon>Nymphalidae</taxon>
        <taxon>Nymphalinae</taxon>
        <taxon>Euphydryas</taxon>
    </lineage>
</organism>
<evidence type="ECO:0000313" key="1">
    <source>
        <dbReference type="EMBL" id="CAH2104525.1"/>
    </source>
</evidence>
<keyword evidence="2" id="KW-1185">Reference proteome</keyword>
<gene>
    <name evidence="1" type="ORF">EEDITHA_LOCUS18890</name>
</gene>
<dbReference type="AlphaFoldDB" id="A0AAU9V630"/>
<protein>
    <submittedName>
        <fullName evidence="1">Uncharacterized protein</fullName>
    </submittedName>
</protein>
<evidence type="ECO:0000313" key="2">
    <source>
        <dbReference type="Proteomes" id="UP001153954"/>
    </source>
</evidence>
<dbReference type="Proteomes" id="UP001153954">
    <property type="component" value="Unassembled WGS sequence"/>
</dbReference>
<reference evidence="1" key="1">
    <citation type="submission" date="2022-03" db="EMBL/GenBank/DDBJ databases">
        <authorList>
            <person name="Tunstrom K."/>
        </authorList>
    </citation>
    <scope>NUCLEOTIDE SEQUENCE</scope>
</reference>
<name>A0AAU9V630_EUPED</name>
<dbReference type="EMBL" id="CAKOGL010000027">
    <property type="protein sequence ID" value="CAH2104525.1"/>
    <property type="molecule type" value="Genomic_DNA"/>
</dbReference>
<proteinExistence type="predicted"/>
<sequence length="137" mass="15142">MYSATTLREVTVVDGVQLIIASPPARNPRNDDGSAHMWRPSAASHSACAFIFDIVVTRRGLQCFLHKRLRQVRNRDSTARRALRIAASCRAGLRVRTEPAASIPRAAMQPCRSLPPRLAEVAVAWRLLYRLPGDAAV</sequence>